<gene>
    <name evidence="2" type="ORF">HPT30_27080</name>
</gene>
<dbReference type="Gene3D" id="1.10.10.10">
    <property type="entry name" value="Winged helix-like DNA-binding domain superfamily/Winged helix DNA-binding domain"/>
    <property type="match status" value="1"/>
</dbReference>
<organism evidence="2 3">
    <name type="scientific">Paenibacillus agri</name>
    <dbReference type="NCBI Taxonomy" id="2744309"/>
    <lineage>
        <taxon>Bacteria</taxon>
        <taxon>Bacillati</taxon>
        <taxon>Bacillota</taxon>
        <taxon>Bacilli</taxon>
        <taxon>Bacillales</taxon>
        <taxon>Paenibacillaceae</taxon>
        <taxon>Paenibacillus</taxon>
    </lineage>
</organism>
<evidence type="ECO:0000313" key="2">
    <source>
        <dbReference type="EMBL" id="NUU64019.1"/>
    </source>
</evidence>
<dbReference type="Proteomes" id="UP000564806">
    <property type="component" value="Unassembled WGS sequence"/>
</dbReference>
<evidence type="ECO:0000259" key="1">
    <source>
        <dbReference type="PROSITE" id="PS50931"/>
    </source>
</evidence>
<proteinExistence type="predicted"/>
<dbReference type="InterPro" id="IPR000847">
    <property type="entry name" value="LysR_HTH_N"/>
</dbReference>
<name>A0A850EWJ8_9BACL</name>
<sequence length="33" mass="3621">MIEYGSYTLAAEHLVYTQSTITSHIQALEAHAA</sequence>
<dbReference type="EMBL" id="JABWCS010000221">
    <property type="protein sequence ID" value="NUU64019.1"/>
    <property type="molecule type" value="Genomic_DNA"/>
</dbReference>
<dbReference type="GO" id="GO:0003700">
    <property type="term" value="F:DNA-binding transcription factor activity"/>
    <property type="evidence" value="ECO:0007669"/>
    <property type="project" value="InterPro"/>
</dbReference>
<dbReference type="SUPFAM" id="SSF46785">
    <property type="entry name" value="Winged helix' DNA-binding domain"/>
    <property type="match status" value="1"/>
</dbReference>
<feature type="domain" description="HTH lysR-type" evidence="1">
    <location>
        <begin position="1"/>
        <end position="33"/>
    </location>
</feature>
<dbReference type="PROSITE" id="PS50931">
    <property type="entry name" value="HTH_LYSR"/>
    <property type="match status" value="1"/>
</dbReference>
<reference evidence="2" key="1">
    <citation type="submission" date="2020-06" db="EMBL/GenBank/DDBJ databases">
        <title>Paenibacillus sp. nov., isolated from soil.</title>
        <authorList>
            <person name="Seo Y.L."/>
        </authorList>
    </citation>
    <scope>NUCLEOTIDE SEQUENCE [LARGE SCALE GENOMIC DNA]</scope>
    <source>
        <strain evidence="2">JW14</strain>
    </source>
</reference>
<dbReference type="InterPro" id="IPR036390">
    <property type="entry name" value="WH_DNA-bd_sf"/>
</dbReference>
<dbReference type="InterPro" id="IPR036388">
    <property type="entry name" value="WH-like_DNA-bd_sf"/>
</dbReference>
<dbReference type="Pfam" id="PF00126">
    <property type="entry name" value="HTH_1"/>
    <property type="match status" value="1"/>
</dbReference>
<accession>A0A850EWJ8</accession>
<dbReference type="AlphaFoldDB" id="A0A850EWJ8"/>
<keyword evidence="3" id="KW-1185">Reference proteome</keyword>
<protein>
    <submittedName>
        <fullName evidence="2">LysR family transcriptional regulator</fullName>
    </submittedName>
</protein>
<comment type="caution">
    <text evidence="2">The sequence shown here is derived from an EMBL/GenBank/DDBJ whole genome shotgun (WGS) entry which is preliminary data.</text>
</comment>
<evidence type="ECO:0000313" key="3">
    <source>
        <dbReference type="Proteomes" id="UP000564806"/>
    </source>
</evidence>